<dbReference type="CDD" id="cd11290">
    <property type="entry name" value="gelsolin_S1_like"/>
    <property type="match status" value="1"/>
</dbReference>
<feature type="domain" description="Gelsolin-like" evidence="1">
    <location>
        <begin position="238"/>
        <end position="330"/>
    </location>
</feature>
<evidence type="ECO:0000259" key="2">
    <source>
        <dbReference type="Pfam" id="PF16916"/>
    </source>
</evidence>
<dbReference type="PANTHER" id="PTHR11977:SF130">
    <property type="entry name" value="SEVERIN"/>
    <property type="match status" value="1"/>
</dbReference>
<dbReference type="InterPro" id="IPR007122">
    <property type="entry name" value="Villin/Gelsolin"/>
</dbReference>
<evidence type="ECO:0000259" key="1">
    <source>
        <dbReference type="Pfam" id="PF00626"/>
    </source>
</evidence>
<comment type="caution">
    <text evidence="3">The sequence shown here is derived from an EMBL/GenBank/DDBJ whole genome shotgun (WGS) entry which is preliminary data.</text>
</comment>
<dbReference type="GO" id="GO:0005737">
    <property type="term" value="C:cytoplasm"/>
    <property type="evidence" value="ECO:0007669"/>
    <property type="project" value="TreeGrafter"/>
</dbReference>
<dbReference type="SUPFAM" id="SSF160240">
    <property type="entry name" value="Cation efflux protein cytoplasmic domain-like"/>
    <property type="match status" value="1"/>
</dbReference>
<gene>
    <name evidence="3" type="ORF">Ctob_006590</name>
</gene>
<dbReference type="Gene3D" id="3.30.70.1350">
    <property type="entry name" value="Cation efflux protein, cytoplasmic domain"/>
    <property type="match status" value="1"/>
</dbReference>
<dbReference type="PROSITE" id="PS50096">
    <property type="entry name" value="IQ"/>
    <property type="match status" value="1"/>
</dbReference>
<dbReference type="EMBL" id="JWZX01003262">
    <property type="protein sequence ID" value="KOO22668.1"/>
    <property type="molecule type" value="Genomic_DNA"/>
</dbReference>
<accession>A0A0M0J8V8</accession>
<dbReference type="Proteomes" id="UP000037460">
    <property type="component" value="Unassembled WGS sequence"/>
</dbReference>
<dbReference type="GO" id="GO:0008154">
    <property type="term" value="P:actin polymerization or depolymerization"/>
    <property type="evidence" value="ECO:0007669"/>
    <property type="project" value="TreeGrafter"/>
</dbReference>
<feature type="domain" description="Cation efflux protein cytoplasmic" evidence="2">
    <location>
        <begin position="23"/>
        <end position="98"/>
    </location>
</feature>
<evidence type="ECO:0000313" key="3">
    <source>
        <dbReference type="EMBL" id="KOO22668.1"/>
    </source>
</evidence>
<dbReference type="SUPFAM" id="SSF55753">
    <property type="entry name" value="Actin depolymerizing proteins"/>
    <property type="match status" value="3"/>
</dbReference>
<dbReference type="InterPro" id="IPR036837">
    <property type="entry name" value="Cation_efflux_CTD_sf"/>
</dbReference>
<dbReference type="Pfam" id="PF16916">
    <property type="entry name" value="ZT_dimer"/>
    <property type="match status" value="1"/>
</dbReference>
<proteinExistence type="predicted"/>
<protein>
    <submittedName>
        <fullName evidence="3">Gelsolin-like protein 2-like protein</fullName>
    </submittedName>
</protein>
<dbReference type="Pfam" id="PF00626">
    <property type="entry name" value="Gelsolin"/>
    <property type="match status" value="2"/>
</dbReference>
<evidence type="ECO:0000313" key="4">
    <source>
        <dbReference type="Proteomes" id="UP000037460"/>
    </source>
</evidence>
<feature type="domain" description="Gelsolin-like" evidence="1">
    <location>
        <begin position="375"/>
        <end position="425"/>
    </location>
</feature>
<dbReference type="InterPro" id="IPR027470">
    <property type="entry name" value="Cation_efflux_CTD"/>
</dbReference>
<dbReference type="SMART" id="SM00262">
    <property type="entry name" value="GEL"/>
    <property type="match status" value="3"/>
</dbReference>
<dbReference type="InterPro" id="IPR029006">
    <property type="entry name" value="ADF-H/Gelsolin-like_dom_sf"/>
</dbReference>
<dbReference type="PRINTS" id="PR00597">
    <property type="entry name" value="GELSOLIN"/>
</dbReference>
<reference evidence="4" key="1">
    <citation type="journal article" date="2015" name="PLoS Genet.">
        <title>Genome Sequence and Transcriptome Analyses of Chrysochromulina tobin: Metabolic Tools for Enhanced Algal Fitness in the Prominent Order Prymnesiales (Haptophyceae).</title>
        <authorList>
            <person name="Hovde B.T."/>
            <person name="Deodato C.R."/>
            <person name="Hunsperger H.M."/>
            <person name="Ryken S.A."/>
            <person name="Yost W."/>
            <person name="Jha R.K."/>
            <person name="Patterson J."/>
            <person name="Monnat R.J. Jr."/>
            <person name="Barlow S.B."/>
            <person name="Starkenburg S.R."/>
            <person name="Cattolico R.A."/>
        </authorList>
    </citation>
    <scope>NUCLEOTIDE SEQUENCE</scope>
    <source>
        <strain evidence="4">CCMP291</strain>
    </source>
</reference>
<dbReference type="InterPro" id="IPR007123">
    <property type="entry name" value="Gelsolin-like_dom"/>
</dbReference>
<dbReference type="GO" id="GO:0015629">
    <property type="term" value="C:actin cytoskeleton"/>
    <property type="evidence" value="ECO:0007669"/>
    <property type="project" value="TreeGrafter"/>
</dbReference>
<organism evidence="3 4">
    <name type="scientific">Chrysochromulina tobinii</name>
    <dbReference type="NCBI Taxonomy" id="1460289"/>
    <lineage>
        <taxon>Eukaryota</taxon>
        <taxon>Haptista</taxon>
        <taxon>Haptophyta</taxon>
        <taxon>Prymnesiophyceae</taxon>
        <taxon>Prymnesiales</taxon>
        <taxon>Chrysochromulinaceae</taxon>
        <taxon>Chrysochromulina</taxon>
    </lineage>
</organism>
<name>A0A0M0J8V8_9EUKA</name>
<dbReference type="OrthoDB" id="6375767at2759"/>
<dbReference type="Gene3D" id="3.40.20.10">
    <property type="entry name" value="Severin"/>
    <property type="match status" value="3"/>
</dbReference>
<dbReference type="AlphaFoldDB" id="A0A0M0J8V8"/>
<sequence length="606" mass="66848">MVMRVGVEMGIEAISDLTDSQADDETLDRVTKLIKQDADAIDLSQLRVRRLGPYSFVELRLQVPYWLSISAAQQVATKAKLRVLEGMPEVAECSIELDAERPSLTARSAHGQLVVGDTVLDADSVRSGEATRSRILMRATDESPAVAQLRELRAQLHEETAKAMADSEAATKLQAVSRGRSVRKLKQPDWQDTNMALFGSDIEKMCKEAAADGEPQWANAGKKPGLEIWRIEQFKVKPWPPSQYGEFHRGDSYIILHTYKAEQQAGVRTTRTPDQKSFLGLAWDVHFWIGSQSTQDEYGAAAYKTGELDNKLRGGPVQHREVEGAESDLFCGYFPKGVRYLKGGVASGFNHVETKGESREPVLLQIKGSPPSFVVRQIRLKRTSMNSGDVFIMDCDDAIFQWNGSSASAHEKAKARDLALLLQQDGAAVKYREIKVLDEGSGPEGDGTGKEYKYNSAHPFWKHLPGERRALGITYASITIQGASQGGDDTAIKAFTPSLFYVSAGLTGPAFTVAFKGNLPPISRLKHDRVCLFDTGFQLFIWAGKDAPLQDRSSSFMSAQAYLKRWKRPSVLPITRFNDGKESSAFLENFGPPESPSCYGCCCCVS</sequence>
<keyword evidence="4" id="KW-1185">Reference proteome</keyword>
<dbReference type="PANTHER" id="PTHR11977">
    <property type="entry name" value="VILLIN"/>
    <property type="match status" value="1"/>
</dbReference>
<dbReference type="GO" id="GO:0051015">
    <property type="term" value="F:actin filament binding"/>
    <property type="evidence" value="ECO:0007669"/>
    <property type="project" value="InterPro"/>
</dbReference>